<dbReference type="InterPro" id="IPR013515">
    <property type="entry name" value="Phytochrome_cen-reg"/>
</dbReference>
<dbReference type="EC" id="2.7.13.3" evidence="2"/>
<proteinExistence type="predicted"/>
<comment type="catalytic activity">
    <reaction evidence="1">
        <text>ATP + protein L-histidine = ADP + protein N-phospho-L-histidine.</text>
        <dbReference type="EC" id="2.7.13.3"/>
    </reaction>
</comment>
<dbReference type="Gene3D" id="3.30.450.270">
    <property type="match status" value="1"/>
</dbReference>
<evidence type="ECO:0000256" key="5">
    <source>
        <dbReference type="ARBA" id="ARBA00022606"/>
    </source>
</evidence>
<dbReference type="Gene3D" id="3.30.450.20">
    <property type="entry name" value="PAS domain"/>
    <property type="match status" value="1"/>
</dbReference>
<dbReference type="SMART" id="SM00448">
    <property type="entry name" value="REC"/>
    <property type="match status" value="1"/>
</dbReference>
<sequence>MQQLAGERWKDALSSCDLEQIHYLGFVQPQGFLVEASADWITTRTSANLEQFLNVSPEAVLGTPLSEVLGRDMLHEIRGQLQMLGHGSGAQRLFGSDALPGGRPFDLAIHRAGESLVIEGEPAVQGDEQVAGFVQTLLGQLRHVPDLARLCDLVVRQMRALTGFDRVMLYRFHEDLSGEVVAETRRGDLAPFKGLRYPASDIPAQARALYLRNPIRLIADVAAEPVPVLPALDPSGRPIDLSMSVLRAVSPVHIQYLRNMQVGASLSISVLSGGRLWGLIACHHATPRNLSLQRRTALEFFGEMFSFLLESRARAEEVARREEARDFQTRMISQLSGETGSLDDVFQHLVGVQSMLGADGLATFIDGRLRTTGTTPGTSEILEIMRFLNRAAASKVYASHALSLVHPPAAHYTRQGCGVLAIPVSRRPRDYVVFFRRELVQQVTWAGEPAKAVRRVEGTQQLSPRASFAAWRETVRGQSAQWSAGDLAIAEALRMTLLELMLQVTDRAEKQRKLSNDQQDLLIAELNHRVRNILNLIVGLVRQCGDSATSVESFAEEVSARVHALARAHDQLTSSGWGARSLATMIRVEAGAYLGAKAERVAIHGDDVGIQPDAFATVALVMHELITNAAKYGAFRDSRGHVEIALRNDPDKGLDIAWDEIGGAPITPPTRRGFGSTIIERAIPHELMGQARVDFAPAGLRARFHIPAAFIEVLDPAAPGANAQATERTQAKVERLSGDILLVEDNLLIALETEAMLGSLGADNVHVASTVSAALSYLAENRPHFAVLDYNLGRERSVPIAERLSAMQVPFVFATGYGDTATIDDRFRSRPILTKPYTASSVLRAWQAISALEE</sequence>
<evidence type="ECO:0000259" key="14">
    <source>
        <dbReference type="PROSITE" id="PS50110"/>
    </source>
</evidence>
<evidence type="ECO:0000256" key="2">
    <source>
        <dbReference type="ARBA" id="ARBA00012438"/>
    </source>
</evidence>
<feature type="domain" description="Phytochrome chromophore attachment site" evidence="13">
    <location>
        <begin position="146"/>
        <end position="303"/>
    </location>
</feature>
<evidence type="ECO:0000256" key="3">
    <source>
        <dbReference type="ARBA" id="ARBA00022543"/>
    </source>
</evidence>
<dbReference type="Gene3D" id="3.30.565.10">
    <property type="entry name" value="Histidine kinase-like ATPase, C-terminal domain"/>
    <property type="match status" value="1"/>
</dbReference>
<feature type="modified residue" description="4-aspartylphosphate" evidence="12">
    <location>
        <position position="789"/>
    </location>
</feature>
<dbReference type="EMBL" id="JAAVNE010000010">
    <property type="protein sequence ID" value="NKC30864.1"/>
    <property type="molecule type" value="Genomic_DNA"/>
</dbReference>
<dbReference type="Gene3D" id="3.30.450.40">
    <property type="match status" value="1"/>
</dbReference>
<dbReference type="SUPFAM" id="SSF52172">
    <property type="entry name" value="CheY-like"/>
    <property type="match status" value="1"/>
</dbReference>
<dbReference type="InterPro" id="IPR035965">
    <property type="entry name" value="PAS-like_dom_sf"/>
</dbReference>
<evidence type="ECO:0000256" key="4">
    <source>
        <dbReference type="ARBA" id="ARBA00022553"/>
    </source>
</evidence>
<dbReference type="InterPro" id="IPR003018">
    <property type="entry name" value="GAF"/>
</dbReference>
<gene>
    <name evidence="15" type="ORF">HEQ75_08310</name>
</gene>
<dbReference type="PANTHER" id="PTHR41523:SF8">
    <property type="entry name" value="ETHYLENE RESPONSE SENSOR PROTEIN"/>
    <property type="match status" value="1"/>
</dbReference>
<keyword evidence="4 12" id="KW-0597">Phosphoprotein</keyword>
<keyword evidence="5" id="KW-0716">Sensory transduction</keyword>
<keyword evidence="10" id="KW-0157">Chromophore</keyword>
<dbReference type="InterPro" id="IPR011102">
    <property type="entry name" value="Sig_transdc_His_kinase_HWE"/>
</dbReference>
<evidence type="ECO:0000256" key="9">
    <source>
        <dbReference type="ARBA" id="ARBA00022840"/>
    </source>
</evidence>
<dbReference type="Pfam" id="PF00360">
    <property type="entry name" value="PHY"/>
    <property type="match status" value="1"/>
</dbReference>
<dbReference type="PROSITE" id="PS50046">
    <property type="entry name" value="PHYTOCHROME_2"/>
    <property type="match status" value="1"/>
</dbReference>
<keyword evidence="7" id="KW-0547">Nucleotide-binding</keyword>
<dbReference type="SMART" id="SM00065">
    <property type="entry name" value="GAF"/>
    <property type="match status" value="1"/>
</dbReference>
<evidence type="ECO:0000256" key="1">
    <source>
        <dbReference type="ARBA" id="ARBA00000085"/>
    </source>
</evidence>
<dbReference type="Gene3D" id="3.40.50.2300">
    <property type="match status" value="1"/>
</dbReference>
<dbReference type="InterPro" id="IPR029016">
    <property type="entry name" value="GAF-like_dom_sf"/>
</dbReference>
<evidence type="ECO:0000256" key="10">
    <source>
        <dbReference type="ARBA" id="ARBA00022991"/>
    </source>
</evidence>
<dbReference type="PRINTS" id="PR01033">
    <property type="entry name" value="PHYTOCHROME"/>
</dbReference>
<dbReference type="PANTHER" id="PTHR41523">
    <property type="entry name" value="TWO-COMPONENT SYSTEM SENSOR PROTEIN"/>
    <property type="match status" value="1"/>
</dbReference>
<accession>A0ABX1E140</accession>
<dbReference type="Pfam" id="PF08446">
    <property type="entry name" value="PAS_2"/>
    <property type="match status" value="1"/>
</dbReference>
<evidence type="ECO:0000256" key="8">
    <source>
        <dbReference type="ARBA" id="ARBA00022777"/>
    </source>
</evidence>
<evidence type="ECO:0000256" key="11">
    <source>
        <dbReference type="ARBA" id="ARBA00023170"/>
    </source>
</evidence>
<evidence type="ECO:0000256" key="6">
    <source>
        <dbReference type="ARBA" id="ARBA00022679"/>
    </source>
</evidence>
<reference evidence="15 16" key="1">
    <citation type="submission" date="2020-03" db="EMBL/GenBank/DDBJ databases">
        <title>Roseomonas selenitidurans sp. nov. isolated from urban soil.</title>
        <authorList>
            <person name="Liu H."/>
        </authorList>
    </citation>
    <scope>NUCLEOTIDE SEQUENCE [LARGE SCALE GENOMIC DNA]</scope>
    <source>
        <strain evidence="15 16">BU-1</strain>
    </source>
</reference>
<dbReference type="SUPFAM" id="SSF55781">
    <property type="entry name" value="GAF domain-like"/>
    <property type="match status" value="2"/>
</dbReference>
<dbReference type="InterPro" id="IPR001789">
    <property type="entry name" value="Sig_transdc_resp-reg_receiver"/>
</dbReference>
<dbReference type="InterPro" id="IPR013654">
    <property type="entry name" value="PAS_2"/>
</dbReference>
<organism evidence="15 16">
    <name type="scientific">Falsiroseomonas selenitidurans</name>
    <dbReference type="NCBI Taxonomy" id="2716335"/>
    <lineage>
        <taxon>Bacteria</taxon>
        <taxon>Pseudomonadati</taxon>
        <taxon>Pseudomonadota</taxon>
        <taxon>Alphaproteobacteria</taxon>
        <taxon>Acetobacterales</taxon>
        <taxon>Roseomonadaceae</taxon>
        <taxon>Falsiroseomonas</taxon>
    </lineage>
</organism>
<keyword evidence="9" id="KW-0067">ATP-binding</keyword>
<keyword evidence="6" id="KW-0808">Transferase</keyword>
<evidence type="ECO:0000313" key="15">
    <source>
        <dbReference type="EMBL" id="NKC30864.1"/>
    </source>
</evidence>
<dbReference type="SUPFAM" id="SSF55785">
    <property type="entry name" value="PYP-like sensor domain (PAS domain)"/>
    <property type="match status" value="1"/>
</dbReference>
<keyword evidence="16" id="KW-1185">Reference proteome</keyword>
<evidence type="ECO:0000256" key="12">
    <source>
        <dbReference type="PROSITE-ProRule" id="PRU00169"/>
    </source>
</evidence>
<dbReference type="Proteomes" id="UP000787635">
    <property type="component" value="Unassembled WGS sequence"/>
</dbReference>
<evidence type="ECO:0000313" key="16">
    <source>
        <dbReference type="Proteomes" id="UP000787635"/>
    </source>
</evidence>
<dbReference type="PROSITE" id="PS50110">
    <property type="entry name" value="RESPONSE_REGULATORY"/>
    <property type="match status" value="1"/>
</dbReference>
<evidence type="ECO:0000256" key="7">
    <source>
        <dbReference type="ARBA" id="ARBA00022741"/>
    </source>
</evidence>
<dbReference type="InterPro" id="IPR011006">
    <property type="entry name" value="CheY-like_superfamily"/>
</dbReference>
<dbReference type="RefSeq" id="WP_168029192.1">
    <property type="nucleotide sequence ID" value="NZ_JAAVNE010000010.1"/>
</dbReference>
<dbReference type="InterPro" id="IPR043150">
    <property type="entry name" value="Phytochrome_PHY_sf"/>
</dbReference>
<dbReference type="InterPro" id="IPR036890">
    <property type="entry name" value="HATPase_C_sf"/>
</dbReference>
<dbReference type="SUPFAM" id="SSF55874">
    <property type="entry name" value="ATPase domain of HSP90 chaperone/DNA topoisomerase II/histidine kinase"/>
    <property type="match status" value="1"/>
</dbReference>
<keyword evidence="3" id="KW-0600">Photoreceptor protein</keyword>
<dbReference type="Pfam" id="PF01590">
    <property type="entry name" value="GAF"/>
    <property type="match status" value="1"/>
</dbReference>
<dbReference type="SMART" id="SM00911">
    <property type="entry name" value="HWE_HK"/>
    <property type="match status" value="1"/>
</dbReference>
<keyword evidence="8" id="KW-0418">Kinase</keyword>
<comment type="caution">
    <text evidence="15">The sequence shown here is derived from an EMBL/GenBank/DDBJ whole genome shotgun (WGS) entry which is preliminary data.</text>
</comment>
<evidence type="ECO:0000259" key="13">
    <source>
        <dbReference type="PROSITE" id="PS50046"/>
    </source>
</evidence>
<dbReference type="InterPro" id="IPR001294">
    <property type="entry name" value="Phytochrome"/>
</dbReference>
<feature type="domain" description="Response regulatory" evidence="14">
    <location>
        <begin position="739"/>
        <end position="850"/>
    </location>
</feature>
<dbReference type="InterPro" id="IPR016132">
    <property type="entry name" value="Phyto_chromo_attachment"/>
</dbReference>
<keyword evidence="11" id="KW-0675">Receptor</keyword>
<protein>
    <recommendedName>
        <fullName evidence="2">histidine kinase</fullName>
        <ecNumber evidence="2">2.7.13.3</ecNumber>
    </recommendedName>
</protein>
<dbReference type="Pfam" id="PF07536">
    <property type="entry name" value="HWE_HK"/>
    <property type="match status" value="1"/>
</dbReference>
<name>A0ABX1E140_9PROT</name>